<dbReference type="AlphaFoldDB" id="A0A8B8CCM1"/>
<proteinExistence type="predicted"/>
<protein>
    <submittedName>
        <fullName evidence="4">Uncharacterized protein LOC111117546</fullName>
    </submittedName>
</protein>
<dbReference type="RefSeq" id="XP_022312406.1">
    <property type="nucleotide sequence ID" value="XM_022456698.1"/>
</dbReference>
<evidence type="ECO:0000313" key="4">
    <source>
        <dbReference type="RefSeq" id="XP_022312406.1"/>
    </source>
</evidence>
<dbReference type="InterPro" id="IPR046496">
    <property type="entry name" value="DUF6589"/>
</dbReference>
<feature type="compositionally biased region" description="Basic and acidic residues" evidence="1">
    <location>
        <begin position="156"/>
        <end position="166"/>
    </location>
</feature>
<reference evidence="4" key="1">
    <citation type="submission" date="2025-08" db="UniProtKB">
        <authorList>
            <consortium name="RefSeq"/>
        </authorList>
    </citation>
    <scope>IDENTIFICATION</scope>
    <source>
        <tissue evidence="4">Whole sample</tissue>
    </source>
</reference>
<evidence type="ECO:0000313" key="3">
    <source>
        <dbReference type="Proteomes" id="UP000694844"/>
    </source>
</evidence>
<feature type="compositionally biased region" description="Basic and acidic residues" evidence="1">
    <location>
        <begin position="99"/>
        <end position="108"/>
    </location>
</feature>
<organism evidence="3 4">
    <name type="scientific">Crassostrea virginica</name>
    <name type="common">Eastern oyster</name>
    <dbReference type="NCBI Taxonomy" id="6565"/>
    <lineage>
        <taxon>Eukaryota</taxon>
        <taxon>Metazoa</taxon>
        <taxon>Spiralia</taxon>
        <taxon>Lophotrochozoa</taxon>
        <taxon>Mollusca</taxon>
        <taxon>Bivalvia</taxon>
        <taxon>Autobranchia</taxon>
        <taxon>Pteriomorphia</taxon>
        <taxon>Ostreida</taxon>
        <taxon>Ostreoidea</taxon>
        <taxon>Ostreidae</taxon>
        <taxon>Crassostrea</taxon>
    </lineage>
</organism>
<evidence type="ECO:0000259" key="2">
    <source>
        <dbReference type="Pfam" id="PF20231"/>
    </source>
</evidence>
<name>A0A8B8CCM1_CRAVI</name>
<dbReference type="GeneID" id="111117546"/>
<accession>A0A8B8CCM1</accession>
<dbReference type="KEGG" id="cvn:111117546"/>
<feature type="domain" description="DUF6589" evidence="2">
    <location>
        <begin position="518"/>
        <end position="655"/>
    </location>
</feature>
<evidence type="ECO:0000256" key="1">
    <source>
        <dbReference type="SAM" id="MobiDB-lite"/>
    </source>
</evidence>
<dbReference type="Pfam" id="PF20231">
    <property type="entry name" value="DUF6589"/>
    <property type="match status" value="1"/>
</dbReference>
<gene>
    <name evidence="4" type="primary">LOC111117546</name>
</gene>
<keyword evidence="3" id="KW-1185">Reference proteome</keyword>
<dbReference type="OrthoDB" id="6149581at2759"/>
<feature type="region of interest" description="Disordered" evidence="1">
    <location>
        <begin position="98"/>
        <end position="166"/>
    </location>
</feature>
<sequence>MWLKKVMAAPIKTCEFCFKTIKDKSYRSLTSNTSQEQYGNIFNKLGIASVNGFVCNQCVNKLNRVNKLNGDIRTKVLMLTQERDKVLDTLKQMPGIVKQHQDMSTPKRGEKRHLVKQTPTPKSRLKKSLFQTPTRRTSTSTCIPAQDSPAKTCTSKMDRSTQTKQTRDDFDVKITVKYANGERSKHINTEPEKSVMKAIMNNKKPATIMKHYRKNVHYKDAMLDVVKTEIQKEIRSLVKKDGDVLQNKNSESLLNHDWTAISEKFQAKAPYLFSIFCNAVNLYSGNKKKLPSMMTSAAILLYTRSQRLNQLQYVVGLIADKCGLTKEGLKILNDIGVVVSPTSINKKKKQLVKQQEKLIMETVTDYVKQKEMAMSKAEEPADTVRLERPSDLERESLSALSNGEIVPCHTTGVGCDAEKISPLNDALSDAENILFHDGETDKSNVVRNNISNAKPIEILGDNIDVTITPAKMTIEKQRKSLHWFLTMAKQKRITAADGMDLATTEKCDILQMPTCSWLPTMEQLDSLRENIVFHVAHILLKYVEFLKPASVSFPKYIPHPYLDKTKEKSVFLNCDLIEASENSSQGMITILQRIHNFAVPHVENEAARIVFGGDVLTNERAFSAQEAMQNAPSNFQSLRGLIHRPEGLHREMNFLLVF</sequence>
<dbReference type="Proteomes" id="UP000694844">
    <property type="component" value="Chromosome 10"/>
</dbReference>
<feature type="compositionally biased region" description="Polar residues" evidence="1">
    <location>
        <begin position="129"/>
        <end position="155"/>
    </location>
</feature>